<dbReference type="PANTHER" id="PTHR12509:SF8">
    <property type="entry name" value="SPERMATOGENESIS-ASSOCIATED PROTEIN 4"/>
    <property type="match status" value="1"/>
</dbReference>
<proteinExistence type="predicted"/>
<dbReference type="GO" id="GO:0008017">
    <property type="term" value="F:microtubule binding"/>
    <property type="evidence" value="ECO:0007669"/>
    <property type="project" value="TreeGrafter"/>
</dbReference>
<organism evidence="2 3">
    <name type="scientific">Ceratopteris richardii</name>
    <name type="common">Triangle waterfern</name>
    <dbReference type="NCBI Taxonomy" id="49495"/>
    <lineage>
        <taxon>Eukaryota</taxon>
        <taxon>Viridiplantae</taxon>
        <taxon>Streptophyta</taxon>
        <taxon>Embryophyta</taxon>
        <taxon>Tracheophyta</taxon>
        <taxon>Polypodiopsida</taxon>
        <taxon>Polypodiidae</taxon>
        <taxon>Polypodiales</taxon>
        <taxon>Pteridineae</taxon>
        <taxon>Pteridaceae</taxon>
        <taxon>Parkerioideae</taxon>
        <taxon>Ceratopteris</taxon>
    </lineage>
</organism>
<keyword evidence="3" id="KW-1185">Reference proteome</keyword>
<protein>
    <recommendedName>
        <fullName evidence="1">Calponin-homology (CH) domain-containing protein</fullName>
    </recommendedName>
</protein>
<dbReference type="InterPro" id="IPR001715">
    <property type="entry name" value="CH_dom"/>
</dbReference>
<dbReference type="PROSITE" id="PS50021">
    <property type="entry name" value="CH"/>
    <property type="match status" value="1"/>
</dbReference>
<reference evidence="2" key="1">
    <citation type="submission" date="2021-08" db="EMBL/GenBank/DDBJ databases">
        <title>WGS assembly of Ceratopteris richardii.</title>
        <authorList>
            <person name="Marchant D.B."/>
            <person name="Chen G."/>
            <person name="Jenkins J."/>
            <person name="Shu S."/>
            <person name="Leebens-Mack J."/>
            <person name="Grimwood J."/>
            <person name="Schmutz J."/>
            <person name="Soltis P."/>
            <person name="Soltis D."/>
            <person name="Chen Z.-H."/>
        </authorList>
    </citation>
    <scope>NUCLEOTIDE SEQUENCE</scope>
    <source>
        <strain evidence="2">Whitten #5841</strain>
        <tissue evidence="2">Leaf</tissue>
    </source>
</reference>
<accession>A0A8T2Q965</accession>
<dbReference type="PANTHER" id="PTHR12509">
    <property type="entry name" value="SPERMATOGENESIS-ASSOCIATED 4-RELATED"/>
    <property type="match status" value="1"/>
</dbReference>
<sequence>MVAMQALRRDVLQWLVSLNLSFPIKSIKRDFSNGFLVAEILSRYFPYDIQMHSFDPGLKLAKKKDNWDQLRKIFWRVDFPFFQDEIENIISCGPQDGAGPFLERLYGFLTHKRYKPDDCDVDELWPGVLDSATLLRNKSFSNSSESVNIPKTVESQVVLPLMEPAKLHEPPFIEFAGKISKQDDDEQCVLVEMDLPKEEVSEGRNDNPCIPCADEPKQIISSVTTEKAGKISTNAVERARQKYRKSNKTHVLRRTAPSTEIQESSCHPNVRDANLAFRSPNRQVAPFYI</sequence>
<gene>
    <name evidence="2" type="ORF">KP509_37G054300</name>
</gene>
<dbReference type="InterPro" id="IPR052111">
    <property type="entry name" value="Spermatogenesis_Ciliary_MAP"/>
</dbReference>
<dbReference type="GO" id="GO:0051493">
    <property type="term" value="P:regulation of cytoskeleton organization"/>
    <property type="evidence" value="ECO:0007669"/>
    <property type="project" value="TreeGrafter"/>
</dbReference>
<dbReference type="Gene3D" id="1.10.418.10">
    <property type="entry name" value="Calponin-like domain"/>
    <property type="match status" value="1"/>
</dbReference>
<dbReference type="EMBL" id="CM035442">
    <property type="protein sequence ID" value="KAH7280170.1"/>
    <property type="molecule type" value="Genomic_DNA"/>
</dbReference>
<dbReference type="InterPro" id="IPR036872">
    <property type="entry name" value="CH_dom_sf"/>
</dbReference>
<dbReference type="Proteomes" id="UP000825935">
    <property type="component" value="Chromosome 37"/>
</dbReference>
<evidence type="ECO:0000259" key="1">
    <source>
        <dbReference type="PROSITE" id="PS50021"/>
    </source>
</evidence>
<dbReference type="AlphaFoldDB" id="A0A8T2Q965"/>
<dbReference type="GO" id="GO:0005930">
    <property type="term" value="C:axoneme"/>
    <property type="evidence" value="ECO:0007669"/>
    <property type="project" value="TreeGrafter"/>
</dbReference>
<name>A0A8T2Q965_CERRI</name>
<evidence type="ECO:0000313" key="3">
    <source>
        <dbReference type="Proteomes" id="UP000825935"/>
    </source>
</evidence>
<feature type="domain" description="Calponin-homology (CH)" evidence="1">
    <location>
        <begin position="5"/>
        <end position="113"/>
    </location>
</feature>
<dbReference type="SUPFAM" id="SSF47576">
    <property type="entry name" value="Calponin-homology domain, CH-domain"/>
    <property type="match status" value="1"/>
</dbReference>
<dbReference type="InterPro" id="IPR010441">
    <property type="entry name" value="CH_2"/>
</dbReference>
<evidence type="ECO:0000313" key="2">
    <source>
        <dbReference type="EMBL" id="KAH7280170.1"/>
    </source>
</evidence>
<dbReference type="OrthoDB" id="62528at2759"/>
<comment type="caution">
    <text evidence="2">The sequence shown here is derived from an EMBL/GenBank/DDBJ whole genome shotgun (WGS) entry which is preliminary data.</text>
</comment>
<dbReference type="Pfam" id="PF06294">
    <property type="entry name" value="CH_2"/>
    <property type="match status" value="1"/>
</dbReference>